<dbReference type="FunFam" id="3.30.565.10:FF:000006">
    <property type="entry name" value="Sensor histidine kinase WalK"/>
    <property type="match status" value="1"/>
</dbReference>
<dbReference type="CDD" id="cd00075">
    <property type="entry name" value="HATPase"/>
    <property type="match status" value="1"/>
</dbReference>
<dbReference type="Pfam" id="PF02518">
    <property type="entry name" value="HATPase_c"/>
    <property type="match status" value="1"/>
</dbReference>
<evidence type="ECO:0000256" key="7">
    <source>
        <dbReference type="ARBA" id="ARBA00023012"/>
    </source>
</evidence>
<dbReference type="Gene3D" id="3.30.565.10">
    <property type="entry name" value="Histidine kinase-like ATPase, C-terminal domain"/>
    <property type="match status" value="1"/>
</dbReference>
<dbReference type="GO" id="GO:0005886">
    <property type="term" value="C:plasma membrane"/>
    <property type="evidence" value="ECO:0007669"/>
    <property type="project" value="TreeGrafter"/>
</dbReference>
<keyword evidence="5 10" id="KW-0808">Transferase</keyword>
<dbReference type="PRINTS" id="PR00344">
    <property type="entry name" value="BCTRLSENSOR"/>
</dbReference>
<comment type="catalytic activity">
    <reaction evidence="1">
        <text>ATP + protein L-histidine = ADP + protein N-phospho-L-histidine.</text>
        <dbReference type="EC" id="2.7.13.3"/>
    </reaction>
</comment>
<dbReference type="SUPFAM" id="SSF47384">
    <property type="entry name" value="Homodimeric domain of signal transducing histidine kinase"/>
    <property type="match status" value="1"/>
</dbReference>
<keyword evidence="8" id="KW-0472">Membrane</keyword>
<comment type="subcellular location">
    <subcellularLocation>
        <location evidence="2">Membrane</location>
    </subcellularLocation>
</comment>
<dbReference type="InterPro" id="IPR050351">
    <property type="entry name" value="BphY/WalK/GraS-like"/>
</dbReference>
<dbReference type="EMBL" id="CZAW01000020">
    <property type="protein sequence ID" value="CUP57808.1"/>
    <property type="molecule type" value="Genomic_DNA"/>
</dbReference>
<dbReference type="RefSeq" id="WP_055151523.1">
    <property type="nucleotide sequence ID" value="NZ_CZAW01000020.1"/>
</dbReference>
<organism evidence="10 11">
    <name type="scientific">Blautia wexlerae</name>
    <dbReference type="NCBI Taxonomy" id="418240"/>
    <lineage>
        <taxon>Bacteria</taxon>
        <taxon>Bacillati</taxon>
        <taxon>Bacillota</taxon>
        <taxon>Clostridia</taxon>
        <taxon>Lachnospirales</taxon>
        <taxon>Lachnospiraceae</taxon>
        <taxon>Blautia</taxon>
    </lineage>
</organism>
<evidence type="ECO:0000256" key="6">
    <source>
        <dbReference type="ARBA" id="ARBA00022777"/>
    </source>
</evidence>
<dbReference type="SMART" id="SM00388">
    <property type="entry name" value="HisKA"/>
    <property type="match status" value="1"/>
</dbReference>
<dbReference type="PANTHER" id="PTHR45453:SF1">
    <property type="entry name" value="PHOSPHATE REGULON SENSOR PROTEIN PHOR"/>
    <property type="match status" value="1"/>
</dbReference>
<dbReference type="InterPro" id="IPR003594">
    <property type="entry name" value="HATPase_dom"/>
</dbReference>
<gene>
    <name evidence="10" type="primary">phoR_4</name>
    <name evidence="10" type="ORF">ERS852523_02082</name>
</gene>
<keyword evidence="8" id="KW-1133">Transmembrane helix</keyword>
<evidence type="ECO:0000256" key="3">
    <source>
        <dbReference type="ARBA" id="ARBA00012438"/>
    </source>
</evidence>
<protein>
    <recommendedName>
        <fullName evidence="3">histidine kinase</fullName>
        <ecNumber evidence="3">2.7.13.3</ecNumber>
    </recommendedName>
</protein>
<sequence>MKNKNRIETNTWIKTRNYCNVIFGLVGISVCIASHNRLVLLLILLCMAIIILNSLITKHILKEVEVYAASLEANILQIMQKGEMQEISHYEDSLLSKSQMQLSRLCDCIGRMVKESKQDKEVLQSLVSDIAHQVKTPIANAILYITALQKADLSIQKREHYLKILSEQITKLDFLMDNLLKMSRLEVGIFLLEPKVLPIQETLAEALGSIAIKAEEKDISISVECEEELTALHDKKWTGEVFENVLDNAIKYTTEHGNISISVKRNEFYTIVEIADTGIGIPQNEIPKIFQRFYRGKNVRNKQGVGIGLYLVREILSMEKGFISVDSKCGKGSKFSIYLSNN</sequence>
<dbReference type="InterPro" id="IPR004358">
    <property type="entry name" value="Sig_transdc_His_kin-like_C"/>
</dbReference>
<evidence type="ECO:0000256" key="2">
    <source>
        <dbReference type="ARBA" id="ARBA00004370"/>
    </source>
</evidence>
<evidence type="ECO:0000256" key="1">
    <source>
        <dbReference type="ARBA" id="ARBA00000085"/>
    </source>
</evidence>
<accession>A0A174PGM9</accession>
<dbReference type="SMART" id="SM00387">
    <property type="entry name" value="HATPase_c"/>
    <property type="match status" value="1"/>
</dbReference>
<dbReference type="PANTHER" id="PTHR45453">
    <property type="entry name" value="PHOSPHATE REGULON SENSOR PROTEIN PHOR"/>
    <property type="match status" value="1"/>
</dbReference>
<keyword evidence="4" id="KW-0597">Phosphoprotein</keyword>
<evidence type="ECO:0000256" key="8">
    <source>
        <dbReference type="SAM" id="Phobius"/>
    </source>
</evidence>
<dbReference type="InterPro" id="IPR036890">
    <property type="entry name" value="HATPase_C_sf"/>
</dbReference>
<dbReference type="AlphaFoldDB" id="A0A174PGM9"/>
<dbReference type="GO" id="GO:0016036">
    <property type="term" value="P:cellular response to phosphate starvation"/>
    <property type="evidence" value="ECO:0007669"/>
    <property type="project" value="TreeGrafter"/>
</dbReference>
<feature type="domain" description="Histidine kinase" evidence="9">
    <location>
        <begin position="129"/>
        <end position="342"/>
    </location>
</feature>
<keyword evidence="8" id="KW-0812">Transmembrane</keyword>
<dbReference type="OrthoDB" id="9773956at2"/>
<evidence type="ECO:0000259" key="9">
    <source>
        <dbReference type="PROSITE" id="PS50109"/>
    </source>
</evidence>
<proteinExistence type="predicted"/>
<dbReference type="PROSITE" id="PS50109">
    <property type="entry name" value="HIS_KIN"/>
    <property type="match status" value="1"/>
</dbReference>
<name>A0A174PGM9_9FIRM</name>
<evidence type="ECO:0000313" key="11">
    <source>
        <dbReference type="Proteomes" id="UP000095712"/>
    </source>
</evidence>
<dbReference type="GO" id="GO:0004721">
    <property type="term" value="F:phosphoprotein phosphatase activity"/>
    <property type="evidence" value="ECO:0007669"/>
    <property type="project" value="TreeGrafter"/>
</dbReference>
<keyword evidence="7" id="KW-0902">Two-component regulatory system</keyword>
<reference evidence="10 11" key="1">
    <citation type="submission" date="2015-09" db="EMBL/GenBank/DDBJ databases">
        <authorList>
            <consortium name="Pathogen Informatics"/>
        </authorList>
    </citation>
    <scope>NUCLEOTIDE SEQUENCE [LARGE SCALE GENOMIC DNA]</scope>
    <source>
        <strain evidence="10 11">2789STDY5834911</strain>
    </source>
</reference>
<dbReference type="GO" id="GO:0000155">
    <property type="term" value="F:phosphorelay sensor kinase activity"/>
    <property type="evidence" value="ECO:0007669"/>
    <property type="project" value="InterPro"/>
</dbReference>
<dbReference type="Gene3D" id="1.10.287.130">
    <property type="match status" value="1"/>
</dbReference>
<evidence type="ECO:0000313" key="10">
    <source>
        <dbReference type="EMBL" id="CUP57808.1"/>
    </source>
</evidence>
<feature type="transmembrane region" description="Helical" evidence="8">
    <location>
        <begin position="21"/>
        <end position="52"/>
    </location>
</feature>
<evidence type="ECO:0000256" key="5">
    <source>
        <dbReference type="ARBA" id="ARBA00022679"/>
    </source>
</evidence>
<dbReference type="InterPro" id="IPR005467">
    <property type="entry name" value="His_kinase_dom"/>
</dbReference>
<dbReference type="Proteomes" id="UP000095712">
    <property type="component" value="Unassembled WGS sequence"/>
</dbReference>
<dbReference type="Pfam" id="PF00512">
    <property type="entry name" value="HisKA"/>
    <property type="match status" value="1"/>
</dbReference>
<dbReference type="SUPFAM" id="SSF55874">
    <property type="entry name" value="ATPase domain of HSP90 chaperone/DNA topoisomerase II/histidine kinase"/>
    <property type="match status" value="1"/>
</dbReference>
<evidence type="ECO:0000256" key="4">
    <source>
        <dbReference type="ARBA" id="ARBA00022553"/>
    </source>
</evidence>
<keyword evidence="6" id="KW-0418">Kinase</keyword>
<dbReference type="EC" id="2.7.13.3" evidence="3"/>
<dbReference type="CDD" id="cd00082">
    <property type="entry name" value="HisKA"/>
    <property type="match status" value="1"/>
</dbReference>
<dbReference type="InterPro" id="IPR036097">
    <property type="entry name" value="HisK_dim/P_sf"/>
</dbReference>
<dbReference type="InterPro" id="IPR003661">
    <property type="entry name" value="HisK_dim/P_dom"/>
</dbReference>